<dbReference type="Proteomes" id="UP001153069">
    <property type="component" value="Unassembled WGS sequence"/>
</dbReference>
<gene>
    <name evidence="9" type="ORF">SEMRO_2446_G327960.1</name>
</gene>
<evidence type="ECO:0000256" key="2">
    <source>
        <dbReference type="ARBA" id="ARBA00022679"/>
    </source>
</evidence>
<reference evidence="9" key="1">
    <citation type="submission" date="2020-06" db="EMBL/GenBank/DDBJ databases">
        <authorList>
            <consortium name="Plant Systems Biology data submission"/>
        </authorList>
    </citation>
    <scope>NUCLEOTIDE SEQUENCE</scope>
    <source>
        <strain evidence="9">D6</strain>
    </source>
</reference>
<comment type="caution">
    <text evidence="9">The sequence shown here is derived from an EMBL/GenBank/DDBJ whole genome shotgun (WGS) entry which is preliminary data.</text>
</comment>
<organism evidence="9 10">
    <name type="scientific">Seminavis robusta</name>
    <dbReference type="NCBI Taxonomy" id="568900"/>
    <lineage>
        <taxon>Eukaryota</taxon>
        <taxon>Sar</taxon>
        <taxon>Stramenopiles</taxon>
        <taxon>Ochrophyta</taxon>
        <taxon>Bacillariophyta</taxon>
        <taxon>Bacillariophyceae</taxon>
        <taxon>Bacillariophycidae</taxon>
        <taxon>Naviculales</taxon>
        <taxon>Naviculaceae</taxon>
        <taxon>Seminavis</taxon>
    </lineage>
</organism>
<evidence type="ECO:0000256" key="7">
    <source>
        <dbReference type="SAM" id="SignalP"/>
    </source>
</evidence>
<feature type="chain" id="PRO_5040301343" description="tRNA-uridine aminocarboxypropyltransferase" evidence="7">
    <location>
        <begin position="23"/>
        <end position="386"/>
    </location>
</feature>
<keyword evidence="10" id="KW-1185">Reference proteome</keyword>
<evidence type="ECO:0000256" key="5">
    <source>
        <dbReference type="ARBA" id="ARBA00034489"/>
    </source>
</evidence>
<dbReference type="GO" id="GO:0016432">
    <property type="term" value="F:tRNA-uridine aminocarboxypropyltransferase activity"/>
    <property type="evidence" value="ECO:0007669"/>
    <property type="project" value="UniProtKB-EC"/>
</dbReference>
<dbReference type="AlphaFoldDB" id="A0A9N8F0G6"/>
<evidence type="ECO:0000256" key="1">
    <source>
        <dbReference type="ARBA" id="ARBA00012386"/>
    </source>
</evidence>
<dbReference type="InterPro" id="IPR039262">
    <property type="entry name" value="DTWD2/TAPT"/>
</dbReference>
<keyword evidence="2" id="KW-0808">Transferase</keyword>
<feature type="signal peptide" evidence="7">
    <location>
        <begin position="1"/>
        <end position="22"/>
    </location>
</feature>
<dbReference type="OrthoDB" id="544179at2759"/>
<sequence length="386" mass="43608">MAITQHLVILVVSLSIAAEVHAFIPFITSEPAFKLEQTCRARDSHGNVPVGSSNQWYRSSRQTATACNHTDKVDNDSLSHWLSSPELYAERLGLSVDQVQRHKQEHYAASEALQQQMKQTKITGAEKHQLICEHRYRHGKHPFVCPTCWCYGPICLCDDAAATDRIPLTNTVKQVILWTHHREWGSISNSGSLLPLRLDNTQLFMKGLPQHDAAFQKILDTNDNLVVLWPDNNDNNDTNPKEVDDDDRISWQDLETMLLRGNNQSEEHGLILIALEGTWRTARRMVSKLPAKVKRISLPTQVAFWNHSIMAKENTATTISQDTTRQSILQPLRRQEGGNPDNLCTAEAVTAALVGLGLPPTDGNQILHLVQKKVDRTRRYQGKRTR</sequence>
<keyword evidence="4" id="KW-0819">tRNA processing</keyword>
<dbReference type="EMBL" id="CAICTM010002444">
    <property type="protein sequence ID" value="CAB9529269.1"/>
    <property type="molecule type" value="Genomic_DNA"/>
</dbReference>
<name>A0A9N8F0G6_9STRA</name>
<evidence type="ECO:0000256" key="4">
    <source>
        <dbReference type="ARBA" id="ARBA00022694"/>
    </source>
</evidence>
<feature type="domain" description="DTW" evidence="8">
    <location>
        <begin position="141"/>
        <end position="382"/>
    </location>
</feature>
<protein>
    <recommendedName>
        <fullName evidence="1">tRNA-uridine aminocarboxypropyltransferase</fullName>
        <ecNumber evidence="1">2.5.1.25</ecNumber>
    </recommendedName>
</protein>
<dbReference type="PANTHER" id="PTHR21392">
    <property type="entry name" value="TRNA-URIDINE AMINOCARBOXYPROPYLTRANSFERASE 2"/>
    <property type="match status" value="1"/>
</dbReference>
<dbReference type="GO" id="GO:0008033">
    <property type="term" value="P:tRNA processing"/>
    <property type="evidence" value="ECO:0007669"/>
    <property type="project" value="UniProtKB-KW"/>
</dbReference>
<accession>A0A9N8F0G6</accession>
<dbReference type="PANTHER" id="PTHR21392:SF0">
    <property type="entry name" value="TRNA-URIDINE AMINOCARBOXYPROPYLTRANSFERASE 2"/>
    <property type="match status" value="1"/>
</dbReference>
<keyword evidence="7" id="KW-0732">Signal</keyword>
<proteinExistence type="inferred from homology"/>
<dbReference type="Pfam" id="PF03942">
    <property type="entry name" value="DTW"/>
    <property type="match status" value="1"/>
</dbReference>
<evidence type="ECO:0000256" key="3">
    <source>
        <dbReference type="ARBA" id="ARBA00022691"/>
    </source>
</evidence>
<evidence type="ECO:0000259" key="8">
    <source>
        <dbReference type="SMART" id="SM01144"/>
    </source>
</evidence>
<evidence type="ECO:0000256" key="6">
    <source>
        <dbReference type="ARBA" id="ARBA00048718"/>
    </source>
</evidence>
<comment type="similarity">
    <text evidence="5">Belongs to the TDD superfamily. DTWD2 family.</text>
</comment>
<keyword evidence="3" id="KW-0949">S-adenosyl-L-methionine</keyword>
<dbReference type="SMART" id="SM01144">
    <property type="entry name" value="DTW"/>
    <property type="match status" value="1"/>
</dbReference>
<evidence type="ECO:0000313" key="9">
    <source>
        <dbReference type="EMBL" id="CAB9529269.1"/>
    </source>
</evidence>
<evidence type="ECO:0000313" key="10">
    <source>
        <dbReference type="Proteomes" id="UP001153069"/>
    </source>
</evidence>
<dbReference type="InterPro" id="IPR005636">
    <property type="entry name" value="DTW"/>
</dbReference>
<comment type="catalytic activity">
    <reaction evidence="6">
        <text>a uridine in tRNA + S-adenosyl-L-methionine = a 3-[(3S)-3-amino-3-carboxypropyl]uridine in tRNA + S-methyl-5'-thioadenosine + H(+)</text>
        <dbReference type="Rhea" id="RHEA:62432"/>
        <dbReference type="Rhea" id="RHEA-COMP:13339"/>
        <dbReference type="Rhea" id="RHEA-COMP:16092"/>
        <dbReference type="ChEBI" id="CHEBI:15378"/>
        <dbReference type="ChEBI" id="CHEBI:17509"/>
        <dbReference type="ChEBI" id="CHEBI:59789"/>
        <dbReference type="ChEBI" id="CHEBI:65315"/>
        <dbReference type="ChEBI" id="CHEBI:82930"/>
        <dbReference type="EC" id="2.5.1.25"/>
    </reaction>
</comment>
<dbReference type="EC" id="2.5.1.25" evidence="1"/>